<evidence type="ECO:0000313" key="3">
    <source>
        <dbReference type="Proteomes" id="UP000593564"/>
    </source>
</evidence>
<reference evidence="3" key="1">
    <citation type="journal article" date="2020" name="Nat. Commun.">
        <title>Genome assembly of wild tea tree DASZ reveals pedigree and selection history of tea varieties.</title>
        <authorList>
            <person name="Zhang W."/>
            <person name="Zhang Y."/>
            <person name="Qiu H."/>
            <person name="Guo Y."/>
            <person name="Wan H."/>
            <person name="Zhang X."/>
            <person name="Scossa F."/>
            <person name="Alseekh S."/>
            <person name="Zhang Q."/>
            <person name="Wang P."/>
            <person name="Xu L."/>
            <person name="Schmidt M.H."/>
            <person name="Jia X."/>
            <person name="Li D."/>
            <person name="Zhu A."/>
            <person name="Guo F."/>
            <person name="Chen W."/>
            <person name="Ni D."/>
            <person name="Usadel B."/>
            <person name="Fernie A.R."/>
            <person name="Wen W."/>
        </authorList>
    </citation>
    <scope>NUCLEOTIDE SEQUENCE [LARGE SCALE GENOMIC DNA]</scope>
    <source>
        <strain evidence="3">cv. G240</strain>
    </source>
</reference>
<evidence type="ECO:0000313" key="2">
    <source>
        <dbReference type="EMBL" id="KAF5931736.1"/>
    </source>
</evidence>
<evidence type="ECO:0000256" key="1">
    <source>
        <dbReference type="SAM" id="MobiDB-lite"/>
    </source>
</evidence>
<comment type="caution">
    <text evidence="2">The sequence shown here is derived from an EMBL/GenBank/DDBJ whole genome shotgun (WGS) entry which is preliminary data.</text>
</comment>
<organism evidence="2 3">
    <name type="scientific">Camellia sinensis</name>
    <name type="common">Tea plant</name>
    <name type="synonym">Thea sinensis</name>
    <dbReference type="NCBI Taxonomy" id="4442"/>
    <lineage>
        <taxon>Eukaryota</taxon>
        <taxon>Viridiplantae</taxon>
        <taxon>Streptophyta</taxon>
        <taxon>Embryophyta</taxon>
        <taxon>Tracheophyta</taxon>
        <taxon>Spermatophyta</taxon>
        <taxon>Magnoliopsida</taxon>
        <taxon>eudicotyledons</taxon>
        <taxon>Gunneridae</taxon>
        <taxon>Pentapetalae</taxon>
        <taxon>asterids</taxon>
        <taxon>Ericales</taxon>
        <taxon>Theaceae</taxon>
        <taxon>Camellia</taxon>
    </lineage>
</organism>
<proteinExistence type="predicted"/>
<accession>A0A7J7FXM0</accession>
<keyword evidence="3" id="KW-1185">Reference proteome</keyword>
<dbReference type="AlphaFoldDB" id="A0A7J7FXM0"/>
<name>A0A7J7FXM0_CAMSI</name>
<protein>
    <submittedName>
        <fullName evidence="2">Uncharacterized protein</fullName>
    </submittedName>
</protein>
<reference evidence="2 3" key="2">
    <citation type="submission" date="2020-07" db="EMBL/GenBank/DDBJ databases">
        <title>Genome assembly of wild tea tree DASZ reveals pedigree and selection history of tea varieties.</title>
        <authorList>
            <person name="Zhang W."/>
        </authorList>
    </citation>
    <scope>NUCLEOTIDE SEQUENCE [LARGE SCALE GENOMIC DNA]</scope>
    <source>
        <strain evidence="3">cv. G240</strain>
        <tissue evidence="2">Leaf</tissue>
    </source>
</reference>
<sequence length="57" mass="6221">MGRARLQSDDLGPNLGFWTCSGPDRNEPTPGRGRVSGSPRAAGQFYIPINVHFNMSM</sequence>
<gene>
    <name evidence="2" type="ORF">HYC85_027907</name>
</gene>
<dbReference type="EMBL" id="JACBKZ010000014">
    <property type="protein sequence ID" value="KAF5931736.1"/>
    <property type="molecule type" value="Genomic_DNA"/>
</dbReference>
<dbReference type="Proteomes" id="UP000593564">
    <property type="component" value="Unassembled WGS sequence"/>
</dbReference>
<feature type="region of interest" description="Disordered" evidence="1">
    <location>
        <begin position="1"/>
        <end position="40"/>
    </location>
</feature>